<dbReference type="OrthoDB" id="972683at2"/>
<name>K4IGN3_PSYTT</name>
<dbReference type="eggNOG" id="ENOG50339VD">
    <property type="taxonomic scope" value="Bacteria"/>
</dbReference>
<reference evidence="1" key="1">
    <citation type="submission" date="2006-03" db="EMBL/GenBank/DDBJ databases">
        <authorList>
            <person name="Bowman J."/>
            <person name="Ferriera S."/>
            <person name="Johnson J."/>
            <person name="Kravitz S."/>
            <person name="Halpern A."/>
            <person name="Remington K."/>
            <person name="Beeson K."/>
            <person name="Tran B."/>
            <person name="Rogers Y.-H."/>
            <person name="Friedman R."/>
            <person name="Venter J.C."/>
        </authorList>
    </citation>
    <scope>NUCLEOTIDE SEQUENCE [LARGE SCALE GENOMIC DNA]</scope>
    <source>
        <strain evidence="1">ATCC 700755</strain>
    </source>
</reference>
<reference evidence="1" key="2">
    <citation type="submission" date="2012-09" db="EMBL/GenBank/DDBJ databases">
        <title>The complete sequence of Psychroflexus torquis an extreme psychrophile from sea-ice that is stimulated by light.</title>
        <authorList>
            <person name="Feng S."/>
            <person name="Powell S.M."/>
            <person name="Bowman J.P."/>
        </authorList>
    </citation>
    <scope>NUCLEOTIDE SEQUENCE [LARGE SCALE GENOMIC DNA]</scope>
    <source>
        <strain evidence="1">ATCC 700755</strain>
    </source>
</reference>
<dbReference type="Proteomes" id="UP000008514">
    <property type="component" value="Chromosome"/>
</dbReference>
<dbReference type="STRING" id="313595.P700755_002993"/>
<dbReference type="HOGENOM" id="CLU_530878_0_0_10"/>
<dbReference type="AlphaFoldDB" id="K4IGN3"/>
<dbReference type="EMBL" id="CP003879">
    <property type="protein sequence ID" value="AFU69682.1"/>
    <property type="molecule type" value="Genomic_DNA"/>
</dbReference>
<keyword evidence="1" id="KW-0449">Lipoprotein</keyword>
<evidence type="ECO:0000313" key="2">
    <source>
        <dbReference type="Proteomes" id="UP000008514"/>
    </source>
</evidence>
<gene>
    <name evidence="1" type="ordered locus">P700755_002993</name>
</gene>
<accession>K4IGN3</accession>
<keyword evidence="2" id="KW-1185">Reference proteome</keyword>
<dbReference type="KEGG" id="ptq:P700755_002993"/>
<evidence type="ECO:0000313" key="1">
    <source>
        <dbReference type="EMBL" id="AFU69682.1"/>
    </source>
</evidence>
<sequence>MKNLLKTFSFFTACIAMIFLYSCDQDDTDAIEQEQGGIEFLFTGDRVSNGDTGNRVGDGNSDDAKNGESCDLALASYAVIEMAGVSYTIDLREWGDNVKTDLIELDPGSYEVTSCQLYDADDNPLYATPTQGSEFGQFVDKPLPFDVIVENFRKIEYELEVLCVEEFTPPQFGFVFWDISIKEVKNLCIFANFCDPEDGHEVATLEAFIYPNENETTESDLIWSGSADGDFNTGDVSNELLCLKFPYDPSIPTVDQSYFIELFVNGVPFQGTMPLDRVDMVNDEKDYLHLNENCVGDFDVFSNSYNIAWEDLNDNDGGNDCDYNDFIINTTTSTDINTGFLNFKFEPMARGGGYDHAFKFWLPGTGYVISGDAASVQEQSGNTMVVVYTNTNQAFNPNQNFINTRCNGVVGSGVEKNVTIESAPSNFTFYLLNPFDANLNVTGGGSNYDLTIGNLFDPSTFIKDGQEMRNGLITDMNWKWVKEGIDIRTVYGTNFETNFIPVNNIQDLYENCP</sequence>
<proteinExistence type="predicted"/>
<organism evidence="1 2">
    <name type="scientific">Psychroflexus torquis (strain ATCC 700755 / CIP 106069 / ACAM 623)</name>
    <dbReference type="NCBI Taxonomy" id="313595"/>
    <lineage>
        <taxon>Bacteria</taxon>
        <taxon>Pseudomonadati</taxon>
        <taxon>Bacteroidota</taxon>
        <taxon>Flavobacteriia</taxon>
        <taxon>Flavobacteriales</taxon>
        <taxon>Flavobacteriaceae</taxon>
        <taxon>Psychroflexus</taxon>
    </lineage>
</organism>
<dbReference type="RefSeq" id="WP_015025237.1">
    <property type="nucleotide sequence ID" value="NC_018721.1"/>
</dbReference>
<protein>
    <submittedName>
        <fullName evidence="1">Secreted lipoprotein</fullName>
    </submittedName>
</protein>
<dbReference type="PROSITE" id="PS51257">
    <property type="entry name" value="PROKAR_LIPOPROTEIN"/>
    <property type="match status" value="1"/>
</dbReference>